<dbReference type="PROSITE" id="PS50011">
    <property type="entry name" value="PROTEIN_KINASE_DOM"/>
    <property type="match status" value="1"/>
</dbReference>
<dbReference type="InterPro" id="IPR000719">
    <property type="entry name" value="Prot_kinase_dom"/>
</dbReference>
<organism evidence="7 8">
    <name type="scientific">Acorus calamus</name>
    <name type="common">Sweet flag</name>
    <dbReference type="NCBI Taxonomy" id="4465"/>
    <lineage>
        <taxon>Eukaryota</taxon>
        <taxon>Viridiplantae</taxon>
        <taxon>Streptophyta</taxon>
        <taxon>Embryophyta</taxon>
        <taxon>Tracheophyta</taxon>
        <taxon>Spermatophyta</taxon>
        <taxon>Magnoliopsida</taxon>
        <taxon>Liliopsida</taxon>
        <taxon>Acoraceae</taxon>
        <taxon>Acorus</taxon>
    </lineage>
</organism>
<dbReference type="Pfam" id="PF00069">
    <property type="entry name" value="Pkinase"/>
    <property type="match status" value="1"/>
</dbReference>
<dbReference type="GO" id="GO:0005524">
    <property type="term" value="F:ATP binding"/>
    <property type="evidence" value="ECO:0007669"/>
    <property type="project" value="UniProtKB-KW"/>
</dbReference>
<dbReference type="PROSITE" id="PS00108">
    <property type="entry name" value="PROTEIN_KINASE_ST"/>
    <property type="match status" value="1"/>
</dbReference>
<feature type="region of interest" description="Disordered" evidence="5">
    <location>
        <begin position="171"/>
        <end position="211"/>
    </location>
</feature>
<dbReference type="InterPro" id="IPR011009">
    <property type="entry name" value="Kinase-like_dom_sf"/>
</dbReference>
<keyword evidence="3 7" id="KW-0418">Kinase</keyword>
<dbReference type="EMBL" id="JAUJYO010000012">
    <property type="protein sequence ID" value="KAK1302163.1"/>
    <property type="molecule type" value="Genomic_DNA"/>
</dbReference>
<dbReference type="SUPFAM" id="SSF56112">
    <property type="entry name" value="Protein kinase-like (PK-like)"/>
    <property type="match status" value="1"/>
</dbReference>
<evidence type="ECO:0000256" key="1">
    <source>
        <dbReference type="ARBA" id="ARBA00022679"/>
    </source>
</evidence>
<evidence type="ECO:0000256" key="4">
    <source>
        <dbReference type="ARBA" id="ARBA00022840"/>
    </source>
</evidence>
<keyword evidence="2" id="KW-0547">Nucleotide-binding</keyword>
<gene>
    <name evidence="7" type="primary">CRK3</name>
    <name evidence="7" type="ORF">QJS10_CPB12g00108</name>
</gene>
<evidence type="ECO:0000256" key="5">
    <source>
        <dbReference type="SAM" id="MobiDB-lite"/>
    </source>
</evidence>
<dbReference type="Proteomes" id="UP001180020">
    <property type="component" value="Unassembled WGS sequence"/>
</dbReference>
<evidence type="ECO:0000256" key="2">
    <source>
        <dbReference type="ARBA" id="ARBA00022741"/>
    </source>
</evidence>
<sequence>MRYNIIVGTAEGLAYLHEESRLRIIHRDIKLSNVLLDENFTAKIADFGLARLFPEDRTHLSTGIAGTLGYMAPEYLVRGQLTEKVDVYSFGVLLIELFCGKRSNPKSQDPLSILQMVWNYYNSNRLPEAVDPILSGQFRAEVAIRVLQIGLLCTQASAELRPSMSVVAKMLTDDGPVPPPSQPPFLNSNAENPFGRSSSRHGSSSISSGNSMTEPAPFLDVGWCLTSL</sequence>
<dbReference type="SMART" id="SM00220">
    <property type="entry name" value="S_TKc"/>
    <property type="match status" value="1"/>
</dbReference>
<keyword evidence="1" id="KW-0808">Transferase</keyword>
<dbReference type="FunFam" id="1.10.510.10:FF:000336">
    <property type="entry name" value="Cysteine-rich receptor-like protein kinase 2"/>
    <property type="match status" value="1"/>
</dbReference>
<evidence type="ECO:0000313" key="8">
    <source>
        <dbReference type="Proteomes" id="UP001180020"/>
    </source>
</evidence>
<proteinExistence type="predicted"/>
<feature type="domain" description="Protein kinase" evidence="6">
    <location>
        <begin position="1"/>
        <end position="186"/>
    </location>
</feature>
<evidence type="ECO:0000313" key="7">
    <source>
        <dbReference type="EMBL" id="KAK1302163.1"/>
    </source>
</evidence>
<evidence type="ECO:0000256" key="3">
    <source>
        <dbReference type="ARBA" id="ARBA00022777"/>
    </source>
</evidence>
<dbReference type="InterPro" id="IPR052059">
    <property type="entry name" value="CR_Ser/Thr_kinase"/>
</dbReference>
<comment type="caution">
    <text evidence="7">The sequence shown here is derived from an EMBL/GenBank/DDBJ whole genome shotgun (WGS) entry which is preliminary data.</text>
</comment>
<evidence type="ECO:0000259" key="6">
    <source>
        <dbReference type="PROSITE" id="PS50011"/>
    </source>
</evidence>
<protein>
    <submittedName>
        <fullName evidence="7">Cysteine-rich receptor-like protein kinase 3</fullName>
    </submittedName>
</protein>
<keyword evidence="8" id="KW-1185">Reference proteome</keyword>
<dbReference type="InterPro" id="IPR008271">
    <property type="entry name" value="Ser/Thr_kinase_AS"/>
</dbReference>
<dbReference type="GO" id="GO:0004672">
    <property type="term" value="F:protein kinase activity"/>
    <property type="evidence" value="ECO:0007669"/>
    <property type="project" value="InterPro"/>
</dbReference>
<keyword evidence="7" id="KW-0675">Receptor</keyword>
<accession>A0AAV9DNS8</accession>
<dbReference type="PANTHER" id="PTHR47973">
    <property type="entry name" value="CYSTEINE-RICH RECEPTOR-LIKE PROTEIN KINASE 3"/>
    <property type="match status" value="1"/>
</dbReference>
<name>A0AAV9DNS8_ACOCL</name>
<keyword evidence="4" id="KW-0067">ATP-binding</keyword>
<reference evidence="7" key="2">
    <citation type="submission" date="2023-06" db="EMBL/GenBank/DDBJ databases">
        <authorList>
            <person name="Ma L."/>
            <person name="Liu K.-W."/>
            <person name="Li Z."/>
            <person name="Hsiao Y.-Y."/>
            <person name="Qi Y."/>
            <person name="Fu T."/>
            <person name="Tang G."/>
            <person name="Zhang D."/>
            <person name="Sun W.-H."/>
            <person name="Liu D.-K."/>
            <person name="Li Y."/>
            <person name="Chen G.-Z."/>
            <person name="Liu X.-D."/>
            <person name="Liao X.-Y."/>
            <person name="Jiang Y.-T."/>
            <person name="Yu X."/>
            <person name="Hao Y."/>
            <person name="Huang J."/>
            <person name="Zhao X.-W."/>
            <person name="Ke S."/>
            <person name="Chen Y.-Y."/>
            <person name="Wu W.-L."/>
            <person name="Hsu J.-L."/>
            <person name="Lin Y.-F."/>
            <person name="Huang M.-D."/>
            <person name="Li C.-Y."/>
            <person name="Huang L."/>
            <person name="Wang Z.-W."/>
            <person name="Zhao X."/>
            <person name="Zhong W.-Y."/>
            <person name="Peng D.-H."/>
            <person name="Ahmad S."/>
            <person name="Lan S."/>
            <person name="Zhang J.-S."/>
            <person name="Tsai W.-C."/>
            <person name="Van De Peer Y."/>
            <person name="Liu Z.-J."/>
        </authorList>
    </citation>
    <scope>NUCLEOTIDE SEQUENCE</scope>
    <source>
        <strain evidence="7">CP</strain>
        <tissue evidence="7">Leaves</tissue>
    </source>
</reference>
<dbReference type="Gene3D" id="1.10.510.10">
    <property type="entry name" value="Transferase(Phosphotransferase) domain 1"/>
    <property type="match status" value="1"/>
</dbReference>
<reference evidence="7" key="1">
    <citation type="journal article" date="2023" name="Nat. Commun.">
        <title>Diploid and tetraploid genomes of Acorus and the evolution of monocots.</title>
        <authorList>
            <person name="Ma L."/>
            <person name="Liu K.W."/>
            <person name="Li Z."/>
            <person name="Hsiao Y.Y."/>
            <person name="Qi Y."/>
            <person name="Fu T."/>
            <person name="Tang G.D."/>
            <person name="Zhang D."/>
            <person name="Sun W.H."/>
            <person name="Liu D.K."/>
            <person name="Li Y."/>
            <person name="Chen G.Z."/>
            <person name="Liu X.D."/>
            <person name="Liao X.Y."/>
            <person name="Jiang Y.T."/>
            <person name="Yu X."/>
            <person name="Hao Y."/>
            <person name="Huang J."/>
            <person name="Zhao X.W."/>
            <person name="Ke S."/>
            <person name="Chen Y.Y."/>
            <person name="Wu W.L."/>
            <person name="Hsu J.L."/>
            <person name="Lin Y.F."/>
            <person name="Huang M.D."/>
            <person name="Li C.Y."/>
            <person name="Huang L."/>
            <person name="Wang Z.W."/>
            <person name="Zhao X."/>
            <person name="Zhong W.Y."/>
            <person name="Peng D.H."/>
            <person name="Ahmad S."/>
            <person name="Lan S."/>
            <person name="Zhang J.S."/>
            <person name="Tsai W.C."/>
            <person name="Van de Peer Y."/>
            <person name="Liu Z.J."/>
        </authorList>
    </citation>
    <scope>NUCLEOTIDE SEQUENCE</scope>
    <source>
        <strain evidence="7">CP</strain>
    </source>
</reference>
<feature type="compositionally biased region" description="Low complexity" evidence="5">
    <location>
        <begin position="195"/>
        <end position="211"/>
    </location>
</feature>
<dbReference type="AlphaFoldDB" id="A0AAV9DNS8"/>